<dbReference type="GO" id="GO:0003824">
    <property type="term" value="F:catalytic activity"/>
    <property type="evidence" value="ECO:0007669"/>
    <property type="project" value="InterPro"/>
</dbReference>
<dbReference type="AlphaFoldDB" id="A0A2T5V8H7"/>
<sequence length="269" mass="28751">MTVRIEKSDVVTTITIDRPQARNAVDPATADALYDAFVAFENDAEARVAVLTGTDGTFCSGFDLKAASGFANERRPLGEFDIPPGWNGKSETTPRGPMGPSRLFLEKPLIAAIAGPAVAGGMELALLADMRVMEETAYMGVYCRRWGVPLIDGGTVRLPRLVGMGRAMDLILTGRKVEAAECAAIGLAERVVAEGSALETAQALAADIARFPPECVRADRRAAYLGWGQPVHTALQYEWKSRQVLEREGITGATQFAEGAGRSGTFETT</sequence>
<dbReference type="CDD" id="cd06558">
    <property type="entry name" value="crotonase-like"/>
    <property type="match status" value="1"/>
</dbReference>
<reference evidence="3 4" key="1">
    <citation type="submission" date="2018-04" db="EMBL/GenBank/DDBJ databases">
        <title>Genomic Encyclopedia of Archaeal and Bacterial Type Strains, Phase II (KMG-II): from individual species to whole genera.</title>
        <authorList>
            <person name="Goeker M."/>
        </authorList>
    </citation>
    <scope>NUCLEOTIDE SEQUENCE [LARGE SCALE GENOMIC DNA]</scope>
    <source>
        <strain evidence="3 4">DSM 23382</strain>
    </source>
</reference>
<evidence type="ECO:0000313" key="3">
    <source>
        <dbReference type="EMBL" id="PTW60031.1"/>
    </source>
</evidence>
<dbReference type="InterPro" id="IPR001753">
    <property type="entry name" value="Enoyl-CoA_hydra/iso"/>
</dbReference>
<comment type="caution">
    <text evidence="3">The sequence shown here is derived from an EMBL/GenBank/DDBJ whole genome shotgun (WGS) entry which is preliminary data.</text>
</comment>
<keyword evidence="4" id="KW-1185">Reference proteome</keyword>
<dbReference type="Gene3D" id="1.10.287.2460">
    <property type="match status" value="1"/>
</dbReference>
<protein>
    <submittedName>
        <fullName evidence="3">Enoyl-CoA hydratase</fullName>
    </submittedName>
</protein>
<dbReference type="PROSITE" id="PS00166">
    <property type="entry name" value="ENOYL_COA_HYDRATASE"/>
    <property type="match status" value="1"/>
</dbReference>
<dbReference type="InterPro" id="IPR029045">
    <property type="entry name" value="ClpP/crotonase-like_dom_sf"/>
</dbReference>
<dbReference type="OrthoDB" id="5730382at2"/>
<comment type="similarity">
    <text evidence="1 2">Belongs to the enoyl-CoA hydratase/isomerase family.</text>
</comment>
<dbReference type="Gene3D" id="3.90.226.10">
    <property type="entry name" value="2-enoyl-CoA Hydratase, Chain A, domain 1"/>
    <property type="match status" value="1"/>
</dbReference>
<dbReference type="SUPFAM" id="SSF52096">
    <property type="entry name" value="ClpP/crotonase"/>
    <property type="match status" value="1"/>
</dbReference>
<dbReference type="RefSeq" id="WP_107990341.1">
    <property type="nucleotide sequence ID" value="NZ_QAYG01000005.1"/>
</dbReference>
<proteinExistence type="inferred from homology"/>
<dbReference type="Proteomes" id="UP000244081">
    <property type="component" value="Unassembled WGS sequence"/>
</dbReference>
<organism evidence="3 4">
    <name type="scientific">Breoghania corrubedonensis</name>
    <dbReference type="NCBI Taxonomy" id="665038"/>
    <lineage>
        <taxon>Bacteria</taxon>
        <taxon>Pseudomonadati</taxon>
        <taxon>Pseudomonadota</taxon>
        <taxon>Alphaproteobacteria</taxon>
        <taxon>Hyphomicrobiales</taxon>
        <taxon>Stappiaceae</taxon>
        <taxon>Breoghania</taxon>
    </lineage>
</organism>
<dbReference type="Pfam" id="PF00378">
    <property type="entry name" value="ECH_1"/>
    <property type="match status" value="2"/>
</dbReference>
<gene>
    <name evidence="3" type="ORF">C8N35_10531</name>
</gene>
<dbReference type="NCBIfam" id="NF006108">
    <property type="entry name" value="PRK08259.1"/>
    <property type="match status" value="1"/>
</dbReference>
<name>A0A2T5V8H7_9HYPH</name>
<evidence type="ECO:0000256" key="2">
    <source>
        <dbReference type="RuleBase" id="RU003707"/>
    </source>
</evidence>
<dbReference type="EMBL" id="QAYG01000005">
    <property type="protein sequence ID" value="PTW60031.1"/>
    <property type="molecule type" value="Genomic_DNA"/>
</dbReference>
<evidence type="ECO:0000313" key="4">
    <source>
        <dbReference type="Proteomes" id="UP000244081"/>
    </source>
</evidence>
<dbReference type="InterPro" id="IPR018376">
    <property type="entry name" value="Enoyl-CoA_hyd/isom_CS"/>
</dbReference>
<evidence type="ECO:0000256" key="1">
    <source>
        <dbReference type="ARBA" id="ARBA00005254"/>
    </source>
</evidence>
<accession>A0A2T5V8H7</accession>
<dbReference type="PANTHER" id="PTHR43802">
    <property type="entry name" value="ENOYL-COA HYDRATASE"/>
    <property type="match status" value="1"/>
</dbReference>
<dbReference type="PANTHER" id="PTHR43802:SF1">
    <property type="entry name" value="IP11341P-RELATED"/>
    <property type="match status" value="1"/>
</dbReference>